<dbReference type="SMART" id="SM00283">
    <property type="entry name" value="MA"/>
    <property type="match status" value="1"/>
</dbReference>
<evidence type="ECO:0000256" key="6">
    <source>
        <dbReference type="PROSITE-ProRule" id="PRU00284"/>
    </source>
</evidence>
<reference evidence="11 12" key="1">
    <citation type="submission" date="2021-03" db="EMBL/GenBank/DDBJ databases">
        <title>Genomic Encyclopedia of Type Strains, Phase IV (KMG-IV): sequencing the most valuable type-strain genomes for metagenomic binning, comparative biology and taxonomic classification.</title>
        <authorList>
            <person name="Goeker M."/>
        </authorList>
    </citation>
    <scope>NUCLEOTIDE SEQUENCE [LARGE SCALE GENOMIC DNA]</scope>
    <source>
        <strain evidence="11 12">DSM 24738</strain>
    </source>
</reference>
<dbReference type="CDD" id="cd11386">
    <property type="entry name" value="MCP_signal"/>
    <property type="match status" value="1"/>
</dbReference>
<proteinExistence type="inferred from homology"/>
<evidence type="ECO:0000313" key="11">
    <source>
        <dbReference type="EMBL" id="MBP1933117.1"/>
    </source>
</evidence>
<dbReference type="CDD" id="cd06225">
    <property type="entry name" value="HAMP"/>
    <property type="match status" value="1"/>
</dbReference>
<keyword evidence="7" id="KW-0175">Coiled coil</keyword>
<name>A0ABS4GSL3_9BACL</name>
<dbReference type="InterPro" id="IPR004089">
    <property type="entry name" value="MCPsignal_dom"/>
</dbReference>
<evidence type="ECO:0000256" key="1">
    <source>
        <dbReference type="ARBA" id="ARBA00004236"/>
    </source>
</evidence>
<dbReference type="Gene3D" id="1.10.287.950">
    <property type="entry name" value="Methyl-accepting chemotaxis protein"/>
    <property type="match status" value="1"/>
</dbReference>
<feature type="transmembrane region" description="Helical" evidence="8">
    <location>
        <begin position="44"/>
        <end position="65"/>
    </location>
</feature>
<evidence type="ECO:0000256" key="8">
    <source>
        <dbReference type="SAM" id="Phobius"/>
    </source>
</evidence>
<feature type="transmembrane region" description="Helical" evidence="8">
    <location>
        <begin position="204"/>
        <end position="224"/>
    </location>
</feature>
<evidence type="ECO:0000256" key="4">
    <source>
        <dbReference type="ARBA" id="ARBA00023224"/>
    </source>
</evidence>
<keyword evidence="8" id="KW-0812">Transmembrane</keyword>
<evidence type="ECO:0000259" key="10">
    <source>
        <dbReference type="PROSITE" id="PS50885"/>
    </source>
</evidence>
<comment type="subcellular location">
    <subcellularLocation>
        <location evidence="1">Cell membrane</location>
    </subcellularLocation>
</comment>
<comment type="similarity">
    <text evidence="5">Belongs to the methyl-accepting chemotaxis (MCP) protein family.</text>
</comment>
<dbReference type="SUPFAM" id="SSF58104">
    <property type="entry name" value="Methyl-accepting chemotaxis protein (MCP) signaling domain"/>
    <property type="match status" value="1"/>
</dbReference>
<dbReference type="PANTHER" id="PTHR32089:SF112">
    <property type="entry name" value="LYSOZYME-LIKE PROTEIN-RELATED"/>
    <property type="match status" value="1"/>
</dbReference>
<organism evidence="11 12">
    <name type="scientific">Ammoniphilus resinae</name>
    <dbReference type="NCBI Taxonomy" id="861532"/>
    <lineage>
        <taxon>Bacteria</taxon>
        <taxon>Bacillati</taxon>
        <taxon>Bacillota</taxon>
        <taxon>Bacilli</taxon>
        <taxon>Bacillales</taxon>
        <taxon>Paenibacillaceae</taxon>
        <taxon>Aneurinibacillus group</taxon>
        <taxon>Ammoniphilus</taxon>
    </lineage>
</organism>
<dbReference type="RefSeq" id="WP_209811142.1">
    <property type="nucleotide sequence ID" value="NZ_JAGGKT010000009.1"/>
</dbReference>
<evidence type="ECO:0000256" key="3">
    <source>
        <dbReference type="ARBA" id="ARBA00023136"/>
    </source>
</evidence>
<evidence type="ECO:0000256" key="5">
    <source>
        <dbReference type="ARBA" id="ARBA00029447"/>
    </source>
</evidence>
<keyword evidence="2" id="KW-1003">Cell membrane</keyword>
<dbReference type="SMART" id="SM00304">
    <property type="entry name" value="HAMP"/>
    <property type="match status" value="1"/>
</dbReference>
<sequence>MKNKKLLFYLKPRRIKGLKSFFLNANRLKDFSPYFMHKFNLSTILILPIIFVIIASSAIIAYVSYEKNKQLTVSFIEQQLQSSAEMIKEKVTILKSTVPNEEFNSKLSYALTLNQNKFKTTDLNPMQFKITKDGKLEKFAGFETEMPAIPPAIIDRMAQQKQGVEHIDGLTLSYTYQLELDEALYVIALKDQEYLKPVNEYRNLTIALSIITIFLACLVGFLTIRKVTKPIALLKQAMERVSEGNLQHKIQLRYSSKEIEAVSKGFNEMVDSLNTLIGHIDSSAKLVAECSGKLTYTSDETKQASEEIESATGEVASGTEKQVRSAAEAAHISDEIKSGMQQAAISIDHVEVSTTTANQRAAAGNQLVIQTVEQMNLVQKTVGETADMVYSLGEKSNRVDQIVALISQIAKQTNLLSLNAAIEAARAGENGRGFAVVANEIRGLADQSEKAANQIQEIIEEIRDETKQAVTSMTRGSGVLAEGIAMVNQTRDAFQQIVQAVEKVTVETTGVSVVVNKVSEQTQNMALSMENIASISKQFAGSMQYVAVAAQNQSASTEEISAAAEDLSNLSKGLQEVLVKFKV</sequence>
<accession>A0ABS4GSL3</accession>
<keyword evidence="8" id="KW-1133">Transmembrane helix</keyword>
<dbReference type="EMBL" id="JAGGKT010000009">
    <property type="protein sequence ID" value="MBP1933117.1"/>
    <property type="molecule type" value="Genomic_DNA"/>
</dbReference>
<dbReference type="InterPro" id="IPR003660">
    <property type="entry name" value="HAMP_dom"/>
</dbReference>
<evidence type="ECO:0000313" key="12">
    <source>
        <dbReference type="Proteomes" id="UP001519343"/>
    </source>
</evidence>
<dbReference type="PANTHER" id="PTHR32089">
    <property type="entry name" value="METHYL-ACCEPTING CHEMOTAXIS PROTEIN MCPB"/>
    <property type="match status" value="1"/>
</dbReference>
<dbReference type="Pfam" id="PF00672">
    <property type="entry name" value="HAMP"/>
    <property type="match status" value="1"/>
</dbReference>
<dbReference type="Gene3D" id="6.10.340.10">
    <property type="match status" value="1"/>
</dbReference>
<feature type="coiled-coil region" evidence="7">
    <location>
        <begin position="441"/>
        <end position="468"/>
    </location>
</feature>
<gene>
    <name evidence="11" type="ORF">J2Z37_003128</name>
</gene>
<comment type="caution">
    <text evidence="11">The sequence shown here is derived from an EMBL/GenBank/DDBJ whole genome shotgun (WGS) entry which is preliminary data.</text>
</comment>
<dbReference type="Proteomes" id="UP001519343">
    <property type="component" value="Unassembled WGS sequence"/>
</dbReference>
<evidence type="ECO:0000259" key="9">
    <source>
        <dbReference type="PROSITE" id="PS50111"/>
    </source>
</evidence>
<keyword evidence="12" id="KW-1185">Reference proteome</keyword>
<protein>
    <submittedName>
        <fullName evidence="11">Methyl-accepting chemotaxis protein</fullName>
    </submittedName>
</protein>
<keyword evidence="4 6" id="KW-0807">Transducer</keyword>
<feature type="domain" description="HAMP" evidence="10">
    <location>
        <begin position="225"/>
        <end position="278"/>
    </location>
</feature>
<dbReference type="Pfam" id="PF00015">
    <property type="entry name" value="MCPsignal"/>
    <property type="match status" value="1"/>
</dbReference>
<evidence type="ECO:0000256" key="2">
    <source>
        <dbReference type="ARBA" id="ARBA00022475"/>
    </source>
</evidence>
<evidence type="ECO:0000256" key="7">
    <source>
        <dbReference type="SAM" id="Coils"/>
    </source>
</evidence>
<keyword evidence="3 8" id="KW-0472">Membrane</keyword>
<dbReference type="PROSITE" id="PS50111">
    <property type="entry name" value="CHEMOTAXIS_TRANSDUC_2"/>
    <property type="match status" value="1"/>
</dbReference>
<dbReference type="PROSITE" id="PS50885">
    <property type="entry name" value="HAMP"/>
    <property type="match status" value="1"/>
</dbReference>
<feature type="domain" description="Methyl-accepting transducer" evidence="9">
    <location>
        <begin position="297"/>
        <end position="568"/>
    </location>
</feature>